<dbReference type="Proteomes" id="UP001239111">
    <property type="component" value="Chromosome 1"/>
</dbReference>
<dbReference type="EMBL" id="CM056741">
    <property type="protein sequence ID" value="KAJ8687127.1"/>
    <property type="molecule type" value="Genomic_DNA"/>
</dbReference>
<organism evidence="1 2">
    <name type="scientific">Eretmocerus hayati</name>
    <dbReference type="NCBI Taxonomy" id="131215"/>
    <lineage>
        <taxon>Eukaryota</taxon>
        <taxon>Metazoa</taxon>
        <taxon>Ecdysozoa</taxon>
        <taxon>Arthropoda</taxon>
        <taxon>Hexapoda</taxon>
        <taxon>Insecta</taxon>
        <taxon>Pterygota</taxon>
        <taxon>Neoptera</taxon>
        <taxon>Endopterygota</taxon>
        <taxon>Hymenoptera</taxon>
        <taxon>Apocrita</taxon>
        <taxon>Proctotrupomorpha</taxon>
        <taxon>Chalcidoidea</taxon>
        <taxon>Aphelinidae</taxon>
        <taxon>Aphelininae</taxon>
        <taxon>Eretmocerus</taxon>
    </lineage>
</organism>
<comment type="caution">
    <text evidence="1">The sequence shown here is derived from an EMBL/GenBank/DDBJ whole genome shotgun (WGS) entry which is preliminary data.</text>
</comment>
<name>A0ACC2PUK4_9HYME</name>
<accession>A0ACC2PUK4</accession>
<sequence>MLRIFILTTTSILIATDARNSIKCSEPSQKCVPIKECQPVMKLLRSRPALTTYNEVRQNICAWQGNDPSVCCEAQFVNIEDQIRPLQHLASTVVNRIQHHGEHQVQVIAPERVDPSHPSLQLLNHELCGPVSAEMRIHGGSPTRLFEFPWMGLLAYQITIDPPWTTQTTVNSSKSRPDFRCGASIINEKYLMTAAHCVAYLPKPLKLVGVRVGEYNLDTEFDCETLDSGASICAEKYQDLDIKNIHIHANYSPTSLQNDIALIRIKGRISFRSTSVRPICLPLDPVSMLSGIRFGVVTGWGSREGGVTLSNRLLKVRLPIKRAETCEKVYRDQPLVQLWYKQLCAGGEPGQDSCTGDSGGPLQTLIRYPYAIRLPLRYIQIGIVSFGRSVCAESDVPAVYTNIAHYLHWLLDNMQP</sequence>
<gene>
    <name evidence="1" type="ORF">QAD02_022921</name>
</gene>
<reference evidence="1" key="1">
    <citation type="submission" date="2023-04" db="EMBL/GenBank/DDBJ databases">
        <title>A chromosome-level genome assembly of the parasitoid wasp Eretmocerus hayati.</title>
        <authorList>
            <person name="Zhong Y."/>
            <person name="Liu S."/>
            <person name="Liu Y."/>
        </authorList>
    </citation>
    <scope>NUCLEOTIDE SEQUENCE</scope>
    <source>
        <strain evidence="1">ZJU_SS_LIU_2023</strain>
    </source>
</reference>
<evidence type="ECO:0000313" key="2">
    <source>
        <dbReference type="Proteomes" id="UP001239111"/>
    </source>
</evidence>
<evidence type="ECO:0000313" key="1">
    <source>
        <dbReference type="EMBL" id="KAJ8687127.1"/>
    </source>
</evidence>
<proteinExistence type="predicted"/>
<keyword evidence="2" id="KW-1185">Reference proteome</keyword>
<protein>
    <submittedName>
        <fullName evidence="1">Uncharacterized protein</fullName>
    </submittedName>
</protein>